<dbReference type="GO" id="GO:0022857">
    <property type="term" value="F:transmembrane transporter activity"/>
    <property type="evidence" value="ECO:0007669"/>
    <property type="project" value="InterPro"/>
</dbReference>
<feature type="transmembrane region" description="Helical" evidence="9">
    <location>
        <begin position="138"/>
        <end position="159"/>
    </location>
</feature>
<keyword evidence="7 9" id="KW-0472">Membrane</keyword>
<feature type="transmembrane region" description="Helical" evidence="9">
    <location>
        <begin position="60"/>
        <end position="78"/>
    </location>
</feature>
<dbReference type="RefSeq" id="WP_179815895.1">
    <property type="nucleotide sequence ID" value="NZ_JACBZD010000001.1"/>
</dbReference>
<evidence type="ECO:0000256" key="3">
    <source>
        <dbReference type="ARBA" id="ARBA00022448"/>
    </source>
</evidence>
<dbReference type="Proteomes" id="UP000567795">
    <property type="component" value="Unassembled WGS sequence"/>
</dbReference>
<dbReference type="InterPro" id="IPR000060">
    <property type="entry name" value="BCCT_transptr"/>
</dbReference>
<dbReference type="PANTHER" id="PTHR30047:SF7">
    <property type="entry name" value="HIGH-AFFINITY CHOLINE TRANSPORT PROTEIN"/>
    <property type="match status" value="1"/>
</dbReference>
<organism evidence="10 11">
    <name type="scientific">Allostreptomyces psammosilenae</name>
    <dbReference type="NCBI Taxonomy" id="1892865"/>
    <lineage>
        <taxon>Bacteria</taxon>
        <taxon>Bacillati</taxon>
        <taxon>Actinomycetota</taxon>
        <taxon>Actinomycetes</taxon>
        <taxon>Kitasatosporales</taxon>
        <taxon>Streptomycetaceae</taxon>
        <taxon>Allostreptomyces</taxon>
    </lineage>
</organism>
<evidence type="ECO:0000313" key="10">
    <source>
        <dbReference type="EMBL" id="NYI07490.1"/>
    </source>
</evidence>
<comment type="subcellular location">
    <subcellularLocation>
        <location evidence="1">Cell membrane</location>
        <topology evidence="1">Multi-pass membrane protein</topology>
    </subcellularLocation>
</comment>
<dbReference type="PROSITE" id="PS01303">
    <property type="entry name" value="BCCT"/>
    <property type="match status" value="1"/>
</dbReference>
<proteinExistence type="inferred from homology"/>
<evidence type="ECO:0000256" key="5">
    <source>
        <dbReference type="ARBA" id="ARBA00022692"/>
    </source>
</evidence>
<reference evidence="10 11" key="1">
    <citation type="submission" date="2020-07" db="EMBL/GenBank/DDBJ databases">
        <title>Sequencing the genomes of 1000 actinobacteria strains.</title>
        <authorList>
            <person name="Klenk H.-P."/>
        </authorList>
    </citation>
    <scope>NUCLEOTIDE SEQUENCE [LARGE SCALE GENOMIC DNA]</scope>
    <source>
        <strain evidence="10 11">DSM 42178</strain>
    </source>
</reference>
<dbReference type="AlphaFoldDB" id="A0A853A205"/>
<evidence type="ECO:0000256" key="2">
    <source>
        <dbReference type="ARBA" id="ARBA00005658"/>
    </source>
</evidence>
<evidence type="ECO:0000256" key="1">
    <source>
        <dbReference type="ARBA" id="ARBA00004651"/>
    </source>
</evidence>
<evidence type="ECO:0000313" key="11">
    <source>
        <dbReference type="Proteomes" id="UP000567795"/>
    </source>
</evidence>
<feature type="region of interest" description="Disordered" evidence="8">
    <location>
        <begin position="1"/>
        <end position="48"/>
    </location>
</feature>
<feature type="transmembrane region" description="Helical" evidence="9">
    <location>
        <begin position="98"/>
        <end position="118"/>
    </location>
</feature>
<name>A0A853A205_9ACTN</name>
<feature type="compositionally biased region" description="Pro residues" evidence="8">
    <location>
        <begin position="1"/>
        <end position="22"/>
    </location>
</feature>
<dbReference type="InterPro" id="IPR018093">
    <property type="entry name" value="BCCT_CS"/>
</dbReference>
<comment type="caution">
    <text evidence="10">The sequence shown here is derived from an EMBL/GenBank/DDBJ whole genome shotgun (WGS) entry which is preliminary data.</text>
</comment>
<sequence>MTPQTPEPTPPDAPEPPAPPVHAPLTQDVTRLAGSGATPTGAAVDPSTTIPEASLPPDRIVFGIGALLVVAVVAWGVVSPESLNEISGTALAWTTHNFGWFFVLAADAFLALSLLLIVSRFGRVKLGADDDDPEFSTLAWASMMFSAGMGIGLMFWGVAEPLTHFAAPPPASGAEPGSGEAARAAMEYTLFHWTLHPWAIYAVAGLALAYATFRKGRGNSLSAAFDPILGRHARGAAGRAIDLLAVFATVFGSATSLGLGALQMARGLHLVADVPETQAVDLVIIGVLTAAFVVSAFSGVHRGVKWLSTINVYLAVAIMVFVFLLGPTVYILDVIPASIGSYLQDLISLSSGTGAFSSTEWLGNWTIFYWAWWLSWAPFVGTFIARISRGRTVRQFLLGVLLVPSGASAIWFGVMGGSALRLDATGQADLVGTLTGGPETALFSLLESLPLYGITAVISVVLVALYFVTGADSASLVLGSLSSRGSLHPRRPLVVVWGVLIGAVAAVLLVAGGLEGLQSATILVALPFVVVMLALCASLVRELGADPAAAVPRAHRTPHGLRAAIRAAVGEEIAAQRGGERARADTRARALRRISHRSRQDAGLGGPDRGGADRDGGPH</sequence>
<gene>
    <name evidence="10" type="ORF">FHU37_004433</name>
</gene>
<feature type="transmembrane region" description="Helical" evidence="9">
    <location>
        <begin position="367"/>
        <end position="384"/>
    </location>
</feature>
<keyword evidence="6 9" id="KW-1133">Transmembrane helix</keyword>
<keyword evidence="3" id="KW-0813">Transport</keyword>
<feature type="transmembrane region" description="Helical" evidence="9">
    <location>
        <begin position="282"/>
        <end position="300"/>
    </location>
</feature>
<evidence type="ECO:0000256" key="6">
    <source>
        <dbReference type="ARBA" id="ARBA00022989"/>
    </source>
</evidence>
<keyword evidence="4" id="KW-1003">Cell membrane</keyword>
<feature type="transmembrane region" description="Helical" evidence="9">
    <location>
        <begin position="195"/>
        <end position="213"/>
    </location>
</feature>
<protein>
    <submittedName>
        <fullName evidence="10">Choline/carnitine/betaine transport</fullName>
    </submittedName>
</protein>
<evidence type="ECO:0000256" key="9">
    <source>
        <dbReference type="SAM" id="Phobius"/>
    </source>
</evidence>
<feature type="compositionally biased region" description="Basic and acidic residues" evidence="8">
    <location>
        <begin position="610"/>
        <end position="619"/>
    </location>
</feature>
<feature type="transmembrane region" description="Helical" evidence="9">
    <location>
        <begin position="241"/>
        <end position="262"/>
    </location>
</feature>
<evidence type="ECO:0000256" key="7">
    <source>
        <dbReference type="ARBA" id="ARBA00023136"/>
    </source>
</evidence>
<comment type="similarity">
    <text evidence="2">Belongs to the BCCT transporter (TC 2.A.15) family.</text>
</comment>
<keyword evidence="11" id="KW-1185">Reference proteome</keyword>
<dbReference type="NCBIfam" id="TIGR00842">
    <property type="entry name" value="bcct"/>
    <property type="match status" value="1"/>
</dbReference>
<feature type="transmembrane region" description="Helical" evidence="9">
    <location>
        <begin position="312"/>
        <end position="332"/>
    </location>
</feature>
<feature type="transmembrane region" description="Helical" evidence="9">
    <location>
        <begin position="396"/>
        <end position="414"/>
    </location>
</feature>
<dbReference type="GO" id="GO:0005886">
    <property type="term" value="C:plasma membrane"/>
    <property type="evidence" value="ECO:0007669"/>
    <property type="project" value="UniProtKB-SubCell"/>
</dbReference>
<keyword evidence="5 9" id="KW-0812">Transmembrane</keyword>
<dbReference type="EMBL" id="JACBZD010000001">
    <property type="protein sequence ID" value="NYI07490.1"/>
    <property type="molecule type" value="Genomic_DNA"/>
</dbReference>
<feature type="region of interest" description="Disordered" evidence="8">
    <location>
        <begin position="576"/>
        <end position="619"/>
    </location>
</feature>
<feature type="transmembrane region" description="Helical" evidence="9">
    <location>
        <begin position="451"/>
        <end position="481"/>
    </location>
</feature>
<feature type="transmembrane region" description="Helical" evidence="9">
    <location>
        <begin position="520"/>
        <end position="540"/>
    </location>
</feature>
<dbReference type="PANTHER" id="PTHR30047">
    <property type="entry name" value="HIGH-AFFINITY CHOLINE TRANSPORT PROTEIN-RELATED"/>
    <property type="match status" value="1"/>
</dbReference>
<dbReference type="Pfam" id="PF02028">
    <property type="entry name" value="BCCT"/>
    <property type="match status" value="1"/>
</dbReference>
<feature type="transmembrane region" description="Helical" evidence="9">
    <location>
        <begin position="493"/>
        <end position="514"/>
    </location>
</feature>
<feature type="compositionally biased region" description="Basic and acidic residues" evidence="8">
    <location>
        <begin position="578"/>
        <end position="588"/>
    </location>
</feature>
<accession>A0A853A205</accession>
<evidence type="ECO:0000256" key="4">
    <source>
        <dbReference type="ARBA" id="ARBA00022475"/>
    </source>
</evidence>
<evidence type="ECO:0000256" key="8">
    <source>
        <dbReference type="SAM" id="MobiDB-lite"/>
    </source>
</evidence>